<dbReference type="Proteomes" id="UP000009073">
    <property type="component" value="Chromosome"/>
</dbReference>
<proteinExistence type="predicted"/>
<dbReference type="SUPFAM" id="SSF56281">
    <property type="entry name" value="Metallo-hydrolase/oxidoreductase"/>
    <property type="match status" value="1"/>
</dbReference>
<organism evidence="3 4">
    <name type="scientific">Tolumonas auensis (strain DSM 9187 / NBRC 110442 / TA 4)</name>
    <dbReference type="NCBI Taxonomy" id="595494"/>
    <lineage>
        <taxon>Bacteria</taxon>
        <taxon>Pseudomonadati</taxon>
        <taxon>Pseudomonadota</taxon>
        <taxon>Gammaproteobacteria</taxon>
        <taxon>Aeromonadales</taxon>
        <taxon>Aeromonadaceae</taxon>
        <taxon>Tolumonas</taxon>
    </lineage>
</organism>
<gene>
    <name evidence="3" type="ordered locus">Tola_1852</name>
</gene>
<dbReference type="AlphaFoldDB" id="C4LFU3"/>
<dbReference type="InterPro" id="IPR036866">
    <property type="entry name" value="RibonucZ/Hydroxyglut_hydro"/>
</dbReference>
<sequence>MSEVREIASTEQSNLKVLYKMISILMSVVVLLAIFVFSYMRQPQFAELPQQIRFPGRLTATYEYGLFYNQLPTPVLTRVSEKSQVAALMEFLFSKDENANPPAALPSVKTDLHQLNPRENAIVWMGHSSYFLQIDGIKALIDPVFSENASPVPFTNRAFKGSNIYSAEDIPEIDYLLITHDHWDHLDYPTVMGLKDKIGKIITPLGVGSYFRQWGFDEKLIHEGDWNDVFKDKQTQIHILPARHFSGRLLTRNKTLWGSFALITPNHRIYLGGDSGYGPHFREIGKRFGGFDLAILECGQYNPDWRLIHMSPEETAQAAADLSAKTLLPSHNSKFKLAHHAWNDPLNHVSKASEGKSYRLLTPMIGQKVEADNPHQTFERWWVYHSAR</sequence>
<keyword evidence="1" id="KW-0812">Transmembrane</keyword>
<evidence type="ECO:0000313" key="3">
    <source>
        <dbReference type="EMBL" id="ACQ93460.1"/>
    </source>
</evidence>
<dbReference type="GO" id="GO:0005737">
    <property type="term" value="C:cytoplasm"/>
    <property type="evidence" value="ECO:0007669"/>
    <property type="project" value="TreeGrafter"/>
</dbReference>
<reference evidence="3 4" key="2">
    <citation type="journal article" date="2011" name="Stand. Genomic Sci.">
        <title>Complete genome sequence of Tolumonas auensis type strain (TA 4).</title>
        <authorList>
            <person name="Chertkov O."/>
            <person name="Copeland A."/>
            <person name="Lucas S."/>
            <person name="Lapidus A."/>
            <person name="Berry K.W."/>
            <person name="Detter J.C."/>
            <person name="Del Rio T.G."/>
            <person name="Hammon N."/>
            <person name="Dalin E."/>
            <person name="Tice H."/>
            <person name="Pitluck S."/>
            <person name="Richardson P."/>
            <person name="Bruce D."/>
            <person name="Goodwin L."/>
            <person name="Han C."/>
            <person name="Tapia R."/>
            <person name="Saunders E."/>
            <person name="Schmutz J."/>
            <person name="Brettin T."/>
            <person name="Larimer F."/>
            <person name="Land M."/>
            <person name="Hauser L."/>
            <person name="Spring S."/>
            <person name="Rohde M."/>
            <person name="Kyrpides N.C."/>
            <person name="Ivanova N."/>
            <person name="Goker M."/>
            <person name="Beller H.R."/>
            <person name="Klenk H.P."/>
            <person name="Woyke T."/>
        </authorList>
    </citation>
    <scope>NUCLEOTIDE SEQUENCE [LARGE SCALE GENOMIC DNA]</scope>
    <source>
        <strain evidence="4">DSM 9187 / TA4</strain>
    </source>
</reference>
<dbReference type="eggNOG" id="COG2220">
    <property type="taxonomic scope" value="Bacteria"/>
</dbReference>
<reference evidence="4" key="1">
    <citation type="submission" date="2009-05" db="EMBL/GenBank/DDBJ databases">
        <title>Complete sequence of Tolumonas auensis DSM 9187.</title>
        <authorList>
            <consortium name="US DOE Joint Genome Institute"/>
            <person name="Lucas S."/>
            <person name="Copeland A."/>
            <person name="Lapidus A."/>
            <person name="Glavina del Rio T."/>
            <person name="Tice H."/>
            <person name="Bruce D."/>
            <person name="Goodwin L."/>
            <person name="Pitluck S."/>
            <person name="Chertkov O."/>
            <person name="Brettin T."/>
            <person name="Detter J.C."/>
            <person name="Han C."/>
            <person name="Larimer F."/>
            <person name="Land M."/>
            <person name="Hauser L."/>
            <person name="Kyrpides N."/>
            <person name="Mikhailova N."/>
            <person name="Spring S."/>
            <person name="Beller H."/>
        </authorList>
    </citation>
    <scope>NUCLEOTIDE SEQUENCE [LARGE SCALE GENOMIC DNA]</scope>
    <source>
        <strain evidence="4">DSM 9187 / TA4</strain>
    </source>
</reference>
<keyword evidence="1" id="KW-0472">Membrane</keyword>
<feature type="transmembrane region" description="Helical" evidence="1">
    <location>
        <begin position="21"/>
        <end position="40"/>
    </location>
</feature>
<dbReference type="EMBL" id="CP001616">
    <property type="protein sequence ID" value="ACQ93460.1"/>
    <property type="molecule type" value="Genomic_DNA"/>
</dbReference>
<dbReference type="HOGENOM" id="CLU_020884_0_2_6"/>
<accession>C4LFU3</accession>
<keyword evidence="1" id="KW-1133">Transmembrane helix</keyword>
<evidence type="ECO:0000313" key="4">
    <source>
        <dbReference type="Proteomes" id="UP000009073"/>
    </source>
</evidence>
<dbReference type="InterPro" id="IPR001279">
    <property type="entry name" value="Metallo-B-lactamas"/>
</dbReference>
<feature type="domain" description="Metallo-beta-lactamase" evidence="2">
    <location>
        <begin position="140"/>
        <end position="331"/>
    </location>
</feature>
<keyword evidence="4" id="KW-1185">Reference proteome</keyword>
<dbReference type="Gene3D" id="3.60.15.10">
    <property type="entry name" value="Ribonuclease Z/Hydroxyacylglutathione hydrolase-like"/>
    <property type="match status" value="1"/>
</dbReference>
<name>C4LFU3_TOLAT</name>
<dbReference type="KEGG" id="tau:Tola_1852"/>
<dbReference type="PANTHER" id="PTHR15032">
    <property type="entry name" value="N-ACYL-PHOSPHATIDYLETHANOLAMINE-HYDROLYZING PHOSPHOLIPASE D"/>
    <property type="match status" value="1"/>
</dbReference>
<dbReference type="PANTHER" id="PTHR15032:SF4">
    <property type="entry name" value="N-ACYL-PHOSPHATIDYLETHANOLAMINE-HYDROLYZING PHOSPHOLIPASE D"/>
    <property type="match status" value="1"/>
</dbReference>
<dbReference type="Pfam" id="PF12706">
    <property type="entry name" value="Lactamase_B_2"/>
    <property type="match status" value="1"/>
</dbReference>
<evidence type="ECO:0000256" key="1">
    <source>
        <dbReference type="SAM" id="Phobius"/>
    </source>
</evidence>
<dbReference type="RefSeq" id="WP_015878931.1">
    <property type="nucleotide sequence ID" value="NC_012691.1"/>
</dbReference>
<protein>
    <submittedName>
        <fullName evidence="3">Beta-lactamase domain protein</fullName>
    </submittedName>
</protein>
<evidence type="ECO:0000259" key="2">
    <source>
        <dbReference type="Pfam" id="PF12706"/>
    </source>
</evidence>